<reference evidence="2" key="1">
    <citation type="journal article" date="2023" name="Mol. Biol. Evol.">
        <title>Third-Generation Sequencing Reveals the Adaptive Role of the Epigenome in Three Deep-Sea Polychaetes.</title>
        <authorList>
            <person name="Perez M."/>
            <person name="Aroh O."/>
            <person name="Sun Y."/>
            <person name="Lan Y."/>
            <person name="Juniper S.K."/>
            <person name="Young C.R."/>
            <person name="Angers B."/>
            <person name="Qian P.Y."/>
        </authorList>
    </citation>
    <scope>NUCLEOTIDE SEQUENCE</scope>
    <source>
        <strain evidence="2">P08H-3</strain>
    </source>
</reference>
<accession>A0AAD9J373</accession>
<feature type="domain" description="NADAR" evidence="1">
    <location>
        <begin position="234"/>
        <end position="331"/>
    </location>
</feature>
<comment type="caution">
    <text evidence="2">The sequence shown here is derived from an EMBL/GenBank/DDBJ whole genome shotgun (WGS) entry which is preliminary data.</text>
</comment>
<sequence>MATPPVPTITPSDIPDGSMEAKMDFLISKVLAINNNRKPTTANANITGNVNTISIDVENLKLENTALKVANVKLTDKIVSLECYSRLNNLILRNVPEEQGSSTVMATVTNILTETMMIPNVSSMLFDDVHRQGKPIANKARPIYFRLVRRTDRHTIWSNRYKLKGTSYVIHEDLPESYVKARGQLKPVMTAAKLCGKKASFNGDKLKVDGHSYGVDDIPNLPSYLNPEKACTKRTNDVMKYLGDKVKVDDETWKTTGLIEMFNAVKAIFVQNDKLKEYLLATGSLSLGEASTDSFWGIGSTLQNPQSLDDAIWTGNDHLGKILMRVRYELK</sequence>
<dbReference type="SUPFAM" id="SSF143990">
    <property type="entry name" value="YbiA-like"/>
    <property type="match status" value="1"/>
</dbReference>
<dbReference type="AlphaFoldDB" id="A0AAD9J373"/>
<proteinExistence type="predicted"/>
<name>A0AAD9J373_9ANNE</name>
<evidence type="ECO:0000313" key="3">
    <source>
        <dbReference type="Proteomes" id="UP001208570"/>
    </source>
</evidence>
<dbReference type="EMBL" id="JAODUP010000699">
    <property type="protein sequence ID" value="KAK2145140.1"/>
    <property type="molecule type" value="Genomic_DNA"/>
</dbReference>
<evidence type="ECO:0000259" key="1">
    <source>
        <dbReference type="Pfam" id="PF08719"/>
    </source>
</evidence>
<evidence type="ECO:0000313" key="2">
    <source>
        <dbReference type="EMBL" id="KAK2145140.1"/>
    </source>
</evidence>
<protein>
    <recommendedName>
        <fullName evidence="1">NADAR domain-containing protein</fullName>
    </recommendedName>
</protein>
<dbReference type="Proteomes" id="UP001208570">
    <property type="component" value="Unassembled WGS sequence"/>
</dbReference>
<dbReference type="InterPro" id="IPR012816">
    <property type="entry name" value="NADAR"/>
</dbReference>
<dbReference type="InterPro" id="IPR037238">
    <property type="entry name" value="YbiA-like_sf"/>
</dbReference>
<dbReference type="Gene3D" id="1.10.357.40">
    <property type="entry name" value="YbiA-like"/>
    <property type="match status" value="1"/>
</dbReference>
<keyword evidence="3" id="KW-1185">Reference proteome</keyword>
<organism evidence="2 3">
    <name type="scientific">Paralvinella palmiformis</name>
    <dbReference type="NCBI Taxonomy" id="53620"/>
    <lineage>
        <taxon>Eukaryota</taxon>
        <taxon>Metazoa</taxon>
        <taxon>Spiralia</taxon>
        <taxon>Lophotrochozoa</taxon>
        <taxon>Annelida</taxon>
        <taxon>Polychaeta</taxon>
        <taxon>Sedentaria</taxon>
        <taxon>Canalipalpata</taxon>
        <taxon>Terebellida</taxon>
        <taxon>Terebelliformia</taxon>
        <taxon>Alvinellidae</taxon>
        <taxon>Paralvinella</taxon>
    </lineage>
</organism>
<gene>
    <name evidence="2" type="ORF">LSH36_699g01000</name>
</gene>
<dbReference type="CDD" id="cd15457">
    <property type="entry name" value="NADAR"/>
    <property type="match status" value="1"/>
</dbReference>
<dbReference type="Pfam" id="PF08719">
    <property type="entry name" value="NADAR"/>
    <property type="match status" value="1"/>
</dbReference>
<dbReference type="Gene3D" id="3.30.70.1820">
    <property type="entry name" value="L1 transposable element, RRM domain"/>
    <property type="match status" value="1"/>
</dbReference>